<evidence type="ECO:0000256" key="1">
    <source>
        <dbReference type="ARBA" id="ARBA00004141"/>
    </source>
</evidence>
<dbReference type="PANTHER" id="PTHR43701">
    <property type="entry name" value="MEMBRANE TRANSPORTER PROTEIN MJ0441-RELATED"/>
    <property type="match status" value="1"/>
</dbReference>
<name>A0A6C0KI22_9ZZZZ</name>
<feature type="transmembrane region" description="Helical" evidence="5">
    <location>
        <begin position="66"/>
        <end position="86"/>
    </location>
</feature>
<evidence type="ECO:0000256" key="3">
    <source>
        <dbReference type="ARBA" id="ARBA00022989"/>
    </source>
</evidence>
<feature type="transmembrane region" description="Helical" evidence="5">
    <location>
        <begin position="27"/>
        <end position="54"/>
    </location>
</feature>
<feature type="transmembrane region" description="Helical" evidence="5">
    <location>
        <begin position="98"/>
        <end position="119"/>
    </location>
</feature>
<dbReference type="InterPro" id="IPR051598">
    <property type="entry name" value="TSUP/Inactive_protease-like"/>
</dbReference>
<accession>A0A6C0KI22</accession>
<dbReference type="EMBL" id="MN740916">
    <property type="protein sequence ID" value="QHU17642.1"/>
    <property type="molecule type" value="Genomic_DNA"/>
</dbReference>
<evidence type="ECO:0008006" key="7">
    <source>
        <dbReference type="Google" id="ProtNLM"/>
    </source>
</evidence>
<feature type="transmembrane region" description="Helical" evidence="5">
    <location>
        <begin position="125"/>
        <end position="143"/>
    </location>
</feature>
<evidence type="ECO:0000256" key="4">
    <source>
        <dbReference type="ARBA" id="ARBA00023136"/>
    </source>
</evidence>
<comment type="subcellular location">
    <subcellularLocation>
        <location evidence="1">Membrane</location>
        <topology evidence="1">Multi-pass membrane protein</topology>
    </subcellularLocation>
</comment>
<dbReference type="PANTHER" id="PTHR43701:SF2">
    <property type="entry name" value="MEMBRANE TRANSPORTER PROTEIN YJNA-RELATED"/>
    <property type="match status" value="1"/>
</dbReference>
<dbReference type="AlphaFoldDB" id="A0A6C0KI22"/>
<dbReference type="InterPro" id="IPR002781">
    <property type="entry name" value="TM_pro_TauE-like"/>
</dbReference>
<sequence length="150" mass="16974">MNKSKYMFIFNYKCLMYMFMDKNILKLMFIGILTGITASFVGGGAEILIVPLLIYLKVFEDYKTAIGTSLASLLLPIGIVAVFFYARQRCKGKSCVRWSYAFILSFFFVLGTFASYFTAQLETSFLKLIFAVLLILFGIIIIIQEKGGIL</sequence>
<keyword evidence="2 5" id="KW-0812">Transmembrane</keyword>
<organism evidence="6">
    <name type="scientific">viral metagenome</name>
    <dbReference type="NCBI Taxonomy" id="1070528"/>
    <lineage>
        <taxon>unclassified sequences</taxon>
        <taxon>metagenomes</taxon>
        <taxon>organismal metagenomes</taxon>
    </lineage>
</organism>
<dbReference type="Pfam" id="PF01925">
    <property type="entry name" value="TauE"/>
    <property type="match status" value="1"/>
</dbReference>
<protein>
    <recommendedName>
        <fullName evidence="7">Membrane transporter protein</fullName>
    </recommendedName>
</protein>
<evidence type="ECO:0000313" key="6">
    <source>
        <dbReference type="EMBL" id="QHU17642.1"/>
    </source>
</evidence>
<keyword evidence="3 5" id="KW-1133">Transmembrane helix</keyword>
<evidence type="ECO:0000256" key="5">
    <source>
        <dbReference type="SAM" id="Phobius"/>
    </source>
</evidence>
<proteinExistence type="predicted"/>
<reference evidence="6" key="1">
    <citation type="journal article" date="2020" name="Nature">
        <title>Giant virus diversity and host interactions through global metagenomics.</title>
        <authorList>
            <person name="Schulz F."/>
            <person name="Roux S."/>
            <person name="Paez-Espino D."/>
            <person name="Jungbluth S."/>
            <person name="Walsh D.A."/>
            <person name="Denef V.J."/>
            <person name="McMahon K.D."/>
            <person name="Konstantinidis K.T."/>
            <person name="Eloe-Fadrosh E.A."/>
            <person name="Kyrpides N.C."/>
            <person name="Woyke T."/>
        </authorList>
    </citation>
    <scope>NUCLEOTIDE SEQUENCE</scope>
    <source>
        <strain evidence="6">GVMAG-S-3300012919-55</strain>
    </source>
</reference>
<evidence type="ECO:0000256" key="2">
    <source>
        <dbReference type="ARBA" id="ARBA00022692"/>
    </source>
</evidence>
<keyword evidence="4 5" id="KW-0472">Membrane</keyword>
<dbReference type="GO" id="GO:0016020">
    <property type="term" value="C:membrane"/>
    <property type="evidence" value="ECO:0007669"/>
    <property type="project" value="UniProtKB-SubCell"/>
</dbReference>